<gene>
    <name evidence="3" type="ORF">HZY85_03815</name>
</gene>
<dbReference type="InterPro" id="IPR052920">
    <property type="entry name" value="DNA-binding_regulatory"/>
</dbReference>
<dbReference type="SUPFAM" id="SSF53474">
    <property type="entry name" value="alpha/beta-Hydrolases"/>
    <property type="match status" value="1"/>
</dbReference>
<keyword evidence="1" id="KW-0812">Transmembrane</keyword>
<reference evidence="3 4" key="1">
    <citation type="submission" date="2020-07" db="EMBL/GenBank/DDBJ databases">
        <title>MOT database genomes.</title>
        <authorList>
            <person name="Joseph S."/>
            <person name="Aduse-Opoku J."/>
            <person name="Hashim A."/>
            <person name="Wade W."/>
            <person name="Curtis M."/>
        </authorList>
    </citation>
    <scope>NUCLEOTIDE SEQUENCE [LARGE SCALE GENOMIC DNA]</scope>
    <source>
        <strain evidence="3 4">CIP 106318</strain>
    </source>
</reference>
<dbReference type="Gene3D" id="3.40.50.1820">
    <property type="entry name" value="alpha/beta hydrolase"/>
    <property type="match status" value="1"/>
</dbReference>
<accession>A0ABX2T102</accession>
<dbReference type="GO" id="GO:0016787">
    <property type="term" value="F:hydrolase activity"/>
    <property type="evidence" value="ECO:0007669"/>
    <property type="project" value="UniProtKB-KW"/>
</dbReference>
<protein>
    <submittedName>
        <fullName evidence="3">Alpha/beta fold hydrolase</fullName>
    </submittedName>
</protein>
<proteinExistence type="predicted"/>
<dbReference type="PANTHER" id="PTHR43358:SF4">
    <property type="entry name" value="ALPHA_BETA HYDROLASE FOLD-1 DOMAIN-CONTAINING PROTEIN"/>
    <property type="match status" value="1"/>
</dbReference>
<keyword evidence="4" id="KW-1185">Reference proteome</keyword>
<dbReference type="Proteomes" id="UP000531840">
    <property type="component" value="Unassembled WGS sequence"/>
</dbReference>
<dbReference type="RefSeq" id="WP_179941064.1">
    <property type="nucleotide sequence ID" value="NZ_JACBYF010000005.1"/>
</dbReference>
<sequence length="308" mass="35123">MKKFKKILISLFLMVFIALGFVGNYFYNFALNPKVDKSSIVSQDSDGVVDEYFETSKKWFNDNKKELNMKSVTQSELTGYLFENNKSKKFVVVVHGYTSSAENMATYIKSFYDLGYNVFAPDLLAHGKSQGDFYTMGGIDSEDLANWIKKISEENNKPDIALFGISMGAATVMNVLDNNLPINVKVVMEDSGYVDLDKQFKYQLKKLFGLPSFPIINSASTVAKIRAGYFISDVNATDALKNNKLPMLILHGEQDGFVPFEHAKDAYELVSSKKEFHSFKDAKHVKAERMYREQYWNIVSRFLDENFK</sequence>
<evidence type="ECO:0000259" key="2">
    <source>
        <dbReference type="Pfam" id="PF12146"/>
    </source>
</evidence>
<keyword evidence="1" id="KW-1133">Transmembrane helix</keyword>
<evidence type="ECO:0000256" key="1">
    <source>
        <dbReference type="SAM" id="Phobius"/>
    </source>
</evidence>
<comment type="caution">
    <text evidence="3">The sequence shown here is derived from an EMBL/GenBank/DDBJ whole genome shotgun (WGS) entry which is preliminary data.</text>
</comment>
<feature type="transmembrane region" description="Helical" evidence="1">
    <location>
        <begin position="7"/>
        <end position="27"/>
    </location>
</feature>
<dbReference type="EMBL" id="JACBYF010000005">
    <property type="protein sequence ID" value="NYS47323.1"/>
    <property type="molecule type" value="Genomic_DNA"/>
</dbReference>
<evidence type="ECO:0000313" key="3">
    <source>
        <dbReference type="EMBL" id="NYS47323.1"/>
    </source>
</evidence>
<dbReference type="Pfam" id="PF12146">
    <property type="entry name" value="Hydrolase_4"/>
    <property type="match status" value="1"/>
</dbReference>
<dbReference type="InterPro" id="IPR029058">
    <property type="entry name" value="AB_hydrolase_fold"/>
</dbReference>
<feature type="domain" description="Serine aminopeptidase S33" evidence="2">
    <location>
        <begin position="86"/>
        <end position="180"/>
    </location>
</feature>
<dbReference type="PANTHER" id="PTHR43358">
    <property type="entry name" value="ALPHA/BETA-HYDROLASE"/>
    <property type="match status" value="1"/>
</dbReference>
<evidence type="ECO:0000313" key="4">
    <source>
        <dbReference type="Proteomes" id="UP000531840"/>
    </source>
</evidence>
<organism evidence="3 4">
    <name type="scientific">Gemelliphila palaticanis</name>
    <dbReference type="NCBI Taxonomy" id="81950"/>
    <lineage>
        <taxon>Bacteria</taxon>
        <taxon>Bacillati</taxon>
        <taxon>Bacillota</taxon>
        <taxon>Bacilli</taxon>
        <taxon>Bacillales</taxon>
        <taxon>Gemellaceae</taxon>
        <taxon>Gemelliphila</taxon>
    </lineage>
</organism>
<keyword evidence="1" id="KW-0472">Membrane</keyword>
<dbReference type="InterPro" id="IPR022742">
    <property type="entry name" value="Hydrolase_4"/>
</dbReference>
<name>A0ABX2T102_9BACL</name>
<keyword evidence="3" id="KW-0378">Hydrolase</keyword>